<evidence type="ECO:0000256" key="5">
    <source>
        <dbReference type="ARBA" id="ARBA00022694"/>
    </source>
</evidence>
<dbReference type="SUPFAM" id="SSF52540">
    <property type="entry name" value="P-loop containing nucleoside triphosphate hydrolases"/>
    <property type="match status" value="1"/>
</dbReference>
<evidence type="ECO:0000256" key="6">
    <source>
        <dbReference type="ARBA" id="ARBA00022741"/>
    </source>
</evidence>
<gene>
    <name evidence="10" type="primary">miaA</name>
    <name evidence="14" type="ORF">CLV32_0318</name>
</gene>
<dbReference type="GO" id="GO:0052381">
    <property type="term" value="F:tRNA dimethylallyltransferase activity"/>
    <property type="evidence" value="ECO:0007669"/>
    <property type="project" value="UniProtKB-UniRule"/>
</dbReference>
<dbReference type="AlphaFoldDB" id="A0A4R6IPF5"/>
<protein>
    <recommendedName>
        <fullName evidence="10">tRNA dimethylallyltransferase</fullName>
        <ecNumber evidence="10">2.5.1.75</ecNumber>
    </recommendedName>
    <alternativeName>
        <fullName evidence="10">Dimethylallyl diphosphate:tRNA dimethylallyltransferase</fullName>
        <shortName evidence="10">DMAPP:tRNA dimethylallyltransferase</shortName>
        <shortName evidence="10">DMATase</shortName>
    </alternativeName>
    <alternativeName>
        <fullName evidence="10">Isopentenyl-diphosphate:tRNA isopentenyltransferase</fullName>
        <shortName evidence="10">IPP transferase</shortName>
        <shortName evidence="10">IPPT</shortName>
        <shortName evidence="10">IPTase</shortName>
    </alternativeName>
</protein>
<dbReference type="GO" id="GO:0005524">
    <property type="term" value="F:ATP binding"/>
    <property type="evidence" value="ECO:0007669"/>
    <property type="project" value="UniProtKB-UniRule"/>
</dbReference>
<dbReference type="InterPro" id="IPR027417">
    <property type="entry name" value="P-loop_NTPase"/>
</dbReference>
<evidence type="ECO:0000256" key="12">
    <source>
        <dbReference type="RuleBase" id="RU003784"/>
    </source>
</evidence>
<keyword evidence="15" id="KW-1185">Reference proteome</keyword>
<comment type="caution">
    <text evidence="14">The sequence shown here is derived from an EMBL/GenBank/DDBJ whole genome shotgun (WGS) entry which is preliminary data.</text>
</comment>
<comment type="subunit">
    <text evidence="10">Monomer.</text>
</comment>
<dbReference type="PANTHER" id="PTHR11088">
    <property type="entry name" value="TRNA DIMETHYLALLYLTRANSFERASE"/>
    <property type="match status" value="1"/>
</dbReference>
<evidence type="ECO:0000256" key="3">
    <source>
        <dbReference type="ARBA" id="ARBA00005842"/>
    </source>
</evidence>
<accession>A0A4R6IPF5</accession>
<keyword evidence="6 10" id="KW-0547">Nucleotide-binding</keyword>
<dbReference type="EMBL" id="SNWM01000001">
    <property type="protein sequence ID" value="TDO24031.1"/>
    <property type="molecule type" value="Genomic_DNA"/>
</dbReference>
<feature type="site" description="Interaction with substrate tRNA" evidence="10">
    <location>
        <position position="105"/>
    </location>
</feature>
<feature type="region of interest" description="Interaction with substrate tRNA" evidence="10">
    <location>
        <begin position="36"/>
        <end position="39"/>
    </location>
</feature>
<feature type="binding site" evidence="10">
    <location>
        <begin position="11"/>
        <end position="18"/>
    </location>
    <ligand>
        <name>ATP</name>
        <dbReference type="ChEBI" id="CHEBI:30616"/>
    </ligand>
</feature>
<evidence type="ECO:0000256" key="7">
    <source>
        <dbReference type="ARBA" id="ARBA00022840"/>
    </source>
</evidence>
<evidence type="ECO:0000256" key="1">
    <source>
        <dbReference type="ARBA" id="ARBA00001946"/>
    </source>
</evidence>
<organism evidence="14 15">
    <name type="scientific">Pedobacter duraquae</name>
    <dbReference type="NCBI Taxonomy" id="425511"/>
    <lineage>
        <taxon>Bacteria</taxon>
        <taxon>Pseudomonadati</taxon>
        <taxon>Bacteroidota</taxon>
        <taxon>Sphingobacteriia</taxon>
        <taxon>Sphingobacteriales</taxon>
        <taxon>Sphingobacteriaceae</taxon>
        <taxon>Pedobacter</taxon>
    </lineage>
</organism>
<comment type="cofactor">
    <cofactor evidence="1 10">
        <name>Mg(2+)</name>
        <dbReference type="ChEBI" id="CHEBI:18420"/>
    </cofactor>
</comment>
<comment type="catalytic activity">
    <reaction evidence="9 10 11">
        <text>adenosine(37) in tRNA + dimethylallyl diphosphate = N(6)-dimethylallyladenosine(37) in tRNA + diphosphate</text>
        <dbReference type="Rhea" id="RHEA:26482"/>
        <dbReference type="Rhea" id="RHEA-COMP:10162"/>
        <dbReference type="Rhea" id="RHEA-COMP:10375"/>
        <dbReference type="ChEBI" id="CHEBI:33019"/>
        <dbReference type="ChEBI" id="CHEBI:57623"/>
        <dbReference type="ChEBI" id="CHEBI:74411"/>
        <dbReference type="ChEBI" id="CHEBI:74415"/>
        <dbReference type="EC" id="2.5.1.75"/>
    </reaction>
</comment>
<dbReference type="Pfam" id="PF01715">
    <property type="entry name" value="IPPT"/>
    <property type="match status" value="1"/>
</dbReference>
<keyword evidence="8 10" id="KW-0460">Magnesium</keyword>
<evidence type="ECO:0000313" key="14">
    <source>
        <dbReference type="EMBL" id="TDO24031.1"/>
    </source>
</evidence>
<dbReference type="HAMAP" id="MF_00185">
    <property type="entry name" value="IPP_trans"/>
    <property type="match status" value="1"/>
</dbReference>
<comment type="function">
    <text evidence="2 10 12">Catalyzes the transfer of a dimethylallyl group onto the adenine at position 37 in tRNAs that read codons beginning with uridine, leading to the formation of N6-(dimethylallyl)adenosine (i(6)A).</text>
</comment>
<reference evidence="14 15" key="1">
    <citation type="submission" date="2019-03" db="EMBL/GenBank/DDBJ databases">
        <title>Genomic Encyclopedia of Archaeal and Bacterial Type Strains, Phase II (KMG-II): from individual species to whole genera.</title>
        <authorList>
            <person name="Goeker M."/>
        </authorList>
    </citation>
    <scope>NUCLEOTIDE SEQUENCE [LARGE SCALE GENOMIC DNA]</scope>
    <source>
        <strain evidence="14 15">DSM 19034</strain>
    </source>
</reference>
<dbReference type="RefSeq" id="WP_133551675.1">
    <property type="nucleotide sequence ID" value="NZ_SNWM01000001.1"/>
</dbReference>
<keyword evidence="7 10" id="KW-0067">ATP-binding</keyword>
<keyword evidence="5 10" id="KW-0819">tRNA processing</keyword>
<evidence type="ECO:0000256" key="11">
    <source>
        <dbReference type="RuleBase" id="RU003783"/>
    </source>
</evidence>
<sequence>MNDQPLIVVLGATASGKTKMAVQLAHALKGEIISADSRQVYRGMDIGTGKDLNEYKTKDDAVPYHLIDIVDAGDKYHVNNFIEDFHKCYHKIKSAGKPAILCGGTGMYIHTLLQNYQYTGIPVDPNMRANLTGLSREDLIKRLSTYPKQYTVHADQSTVKRLIRAIEIAAYLERHGLQNEQHPQLSALVIGLVDDVVQRRAKIESRLDRRLAEGLVEEVAGLLARGVTTDMLEFYGLEYKLTVQFLNGMLSFDTFRAQLFTQICQYAKRQMTFFRKMEKDGVHIHWFQADTPAEVVQKALLDNFL</sequence>
<dbReference type="NCBIfam" id="TIGR00174">
    <property type="entry name" value="miaA"/>
    <property type="match status" value="1"/>
</dbReference>
<proteinExistence type="inferred from homology"/>
<name>A0A4R6IPF5_9SPHI</name>
<evidence type="ECO:0000256" key="2">
    <source>
        <dbReference type="ARBA" id="ARBA00003213"/>
    </source>
</evidence>
<evidence type="ECO:0000256" key="13">
    <source>
        <dbReference type="RuleBase" id="RU003785"/>
    </source>
</evidence>
<evidence type="ECO:0000313" key="15">
    <source>
        <dbReference type="Proteomes" id="UP000295499"/>
    </source>
</evidence>
<dbReference type="Gene3D" id="1.10.287.890">
    <property type="entry name" value="Crystal structure of tRNA isopentenylpyrophosphate transferase (bh2366) domain"/>
    <property type="match status" value="1"/>
</dbReference>
<dbReference type="InterPro" id="IPR018022">
    <property type="entry name" value="IPT"/>
</dbReference>
<dbReference type="PANTHER" id="PTHR11088:SF60">
    <property type="entry name" value="TRNA DIMETHYLALLYLTRANSFERASE"/>
    <property type="match status" value="1"/>
</dbReference>
<evidence type="ECO:0000256" key="10">
    <source>
        <dbReference type="HAMAP-Rule" id="MF_00185"/>
    </source>
</evidence>
<evidence type="ECO:0000256" key="8">
    <source>
        <dbReference type="ARBA" id="ARBA00022842"/>
    </source>
</evidence>
<dbReference type="OrthoDB" id="9776390at2"/>
<evidence type="ECO:0000256" key="4">
    <source>
        <dbReference type="ARBA" id="ARBA00022679"/>
    </source>
</evidence>
<dbReference type="GO" id="GO:0006400">
    <property type="term" value="P:tRNA modification"/>
    <property type="evidence" value="ECO:0007669"/>
    <property type="project" value="TreeGrafter"/>
</dbReference>
<comment type="caution">
    <text evidence="10">Lacks conserved residue(s) required for the propagation of feature annotation.</text>
</comment>
<keyword evidence="4 10" id="KW-0808">Transferase</keyword>
<feature type="binding site" evidence="10">
    <location>
        <begin position="13"/>
        <end position="18"/>
    </location>
    <ligand>
        <name>substrate</name>
    </ligand>
</feature>
<feature type="site" description="Interaction with substrate tRNA" evidence="10">
    <location>
        <position position="128"/>
    </location>
</feature>
<dbReference type="Proteomes" id="UP000295499">
    <property type="component" value="Unassembled WGS sequence"/>
</dbReference>
<dbReference type="EC" id="2.5.1.75" evidence="10"/>
<dbReference type="InterPro" id="IPR039657">
    <property type="entry name" value="Dimethylallyltransferase"/>
</dbReference>
<dbReference type="Gene3D" id="3.40.50.300">
    <property type="entry name" value="P-loop containing nucleotide triphosphate hydrolases"/>
    <property type="match status" value="1"/>
</dbReference>
<evidence type="ECO:0000256" key="9">
    <source>
        <dbReference type="ARBA" id="ARBA00049563"/>
    </source>
</evidence>
<comment type="similarity">
    <text evidence="3 10 13">Belongs to the IPP transferase family.</text>
</comment>